<evidence type="ECO:0000259" key="5">
    <source>
        <dbReference type="Pfam" id="PF04536"/>
    </source>
</evidence>
<feature type="coiled-coil region" evidence="1">
    <location>
        <begin position="272"/>
        <end position="299"/>
    </location>
</feature>
<keyword evidence="3" id="KW-1133">Transmembrane helix</keyword>
<feature type="region of interest" description="Disordered" evidence="2">
    <location>
        <begin position="747"/>
        <end position="800"/>
    </location>
</feature>
<keyword evidence="1" id="KW-0175">Coiled coil</keyword>
<evidence type="ECO:0000313" key="6">
    <source>
        <dbReference type="EMBL" id="SCL64095.1"/>
    </source>
</evidence>
<evidence type="ECO:0000256" key="2">
    <source>
        <dbReference type="SAM" id="MobiDB-lite"/>
    </source>
</evidence>
<dbReference type="Gene3D" id="3.10.310.50">
    <property type="match status" value="1"/>
</dbReference>
<evidence type="ECO:0000256" key="3">
    <source>
        <dbReference type="SAM" id="Phobius"/>
    </source>
</evidence>
<dbReference type="InterPro" id="IPR007621">
    <property type="entry name" value="TPM_dom"/>
</dbReference>
<dbReference type="Pfam" id="PF04536">
    <property type="entry name" value="TPM_phosphatase"/>
    <property type="match status" value="1"/>
</dbReference>
<feature type="region of interest" description="Disordered" evidence="2">
    <location>
        <begin position="698"/>
        <end position="721"/>
    </location>
</feature>
<accession>A0A1C6VCU7</accession>
<dbReference type="Proteomes" id="UP000198937">
    <property type="component" value="Unassembled WGS sequence"/>
</dbReference>
<feature type="domain" description="TPM" evidence="5">
    <location>
        <begin position="84"/>
        <end position="198"/>
    </location>
</feature>
<feature type="region of interest" description="Disordered" evidence="2">
    <location>
        <begin position="501"/>
        <end position="555"/>
    </location>
</feature>
<keyword evidence="4" id="KW-0732">Signal</keyword>
<keyword evidence="3" id="KW-0812">Transmembrane</keyword>
<name>A0A1C6VCU7_9ACTN</name>
<dbReference type="AlphaFoldDB" id="A0A1C6VCU7"/>
<feature type="chain" id="PRO_5038785195" evidence="4">
    <location>
        <begin position="21"/>
        <end position="800"/>
    </location>
</feature>
<organism evidence="6 7">
    <name type="scientific">Micromonospora yangpuensis</name>
    <dbReference type="NCBI Taxonomy" id="683228"/>
    <lineage>
        <taxon>Bacteria</taxon>
        <taxon>Bacillati</taxon>
        <taxon>Actinomycetota</taxon>
        <taxon>Actinomycetes</taxon>
        <taxon>Micromonosporales</taxon>
        <taxon>Micromonosporaceae</taxon>
        <taxon>Micromonospora</taxon>
    </lineage>
</organism>
<evidence type="ECO:0000313" key="7">
    <source>
        <dbReference type="Proteomes" id="UP000198937"/>
    </source>
</evidence>
<feature type="compositionally biased region" description="Gly residues" evidence="2">
    <location>
        <begin position="704"/>
        <end position="721"/>
    </location>
</feature>
<protein>
    <submittedName>
        <fullName evidence="6">TLP18.3, Psb32 and MOLO-1 founding protein of phosphatase</fullName>
    </submittedName>
</protein>
<feature type="compositionally biased region" description="Low complexity" evidence="2">
    <location>
        <begin position="26"/>
        <end position="56"/>
    </location>
</feature>
<feature type="region of interest" description="Disordered" evidence="2">
    <location>
        <begin position="26"/>
        <end position="62"/>
    </location>
</feature>
<proteinExistence type="predicted"/>
<feature type="compositionally biased region" description="Gly residues" evidence="2">
    <location>
        <begin position="773"/>
        <end position="800"/>
    </location>
</feature>
<feature type="signal peptide" evidence="4">
    <location>
        <begin position="1"/>
        <end position="20"/>
    </location>
</feature>
<feature type="compositionally biased region" description="Gly residues" evidence="2">
    <location>
        <begin position="519"/>
        <end position="550"/>
    </location>
</feature>
<keyword evidence="7" id="KW-1185">Reference proteome</keyword>
<sequence>MLRRAALFVSVLILGSTVPALPAAATGSATSGVSAPAASDGSVPAGSASGGSAAATGTGGGRGGAVVAAGVRAERPMRLDSQLVDEADVLGDRRGEVQQALQELRQRTGLQLFVVYVHTFSGRSGQNWADDTAERSDLGTRDALLAVATRDRSYAYSFDQNYPLTDGQLDEVARVAIEPALGANDWAGAAIGAANGYRAAVDGDSIPAPAIQPGPPDTPSGGERAGSVALVLVPLVLIIIGLLALWLVPRHRRRKQARAAAELARARTDEIAARANGLLVELDNELRASEQELTLATGQYGPEATAAFTAAVAQARTELAEAFRLRISLDQEENVDDATRRQRLLEIVERCERADQVLDAEAEAFEQLRAIELRVPEALTELAARRTTLDQRVERAEATMVDLHRRYAPTALATVADDLTGARERLAFAGTTLDAAGAAAGESDLPRAALGVRTTEEALGQVETLLDGIERLDGDLTTAREAADALLAELDTEITQGRALLAGNPEPLPGTPSSAAGTPSGGLGAPGTPSGGLGAPGGQVGGPVLPGGVPGAALPPERQAELTAAVTGAEQVAAAVRAEFAGATPDPQAALHRLEEADAALDRALASSIEAAQRVRRAQALLGRSIQTAAAEIDAASRFVHTRRAAVGQQSRVWLADAGQHLDRARALAEADPVTALAAAQEAAKLAGWASRSARSDANAWSQGGSGWSGGPGGFSGSGGFGGGGSGSDAFWGALIGGILSGNSSSGGSWGGGYGGSSSRSRRSSGGYSSGRRSGGSSGGRSGGSGRSGGGGRRGGGGRF</sequence>
<feature type="transmembrane region" description="Helical" evidence="3">
    <location>
        <begin position="228"/>
        <end position="248"/>
    </location>
</feature>
<reference evidence="6 7" key="1">
    <citation type="submission" date="2016-06" db="EMBL/GenBank/DDBJ databases">
        <authorList>
            <person name="Kjaerup R.B."/>
            <person name="Dalgaard T.S."/>
            <person name="Juul-Madsen H.R."/>
        </authorList>
    </citation>
    <scope>NUCLEOTIDE SEQUENCE [LARGE SCALE GENOMIC DNA]</scope>
    <source>
        <strain evidence="6 7">DSM 45577</strain>
    </source>
</reference>
<evidence type="ECO:0000256" key="1">
    <source>
        <dbReference type="SAM" id="Coils"/>
    </source>
</evidence>
<dbReference type="EMBL" id="FMIA01000002">
    <property type="protein sequence ID" value="SCL64095.1"/>
    <property type="molecule type" value="Genomic_DNA"/>
</dbReference>
<dbReference type="STRING" id="683228.GA0070617_5382"/>
<gene>
    <name evidence="6" type="ORF">GA0070617_5382</name>
</gene>
<keyword evidence="3" id="KW-0472">Membrane</keyword>
<evidence type="ECO:0000256" key="4">
    <source>
        <dbReference type="SAM" id="SignalP"/>
    </source>
</evidence>